<keyword evidence="10" id="KW-1185">Reference proteome</keyword>
<dbReference type="Gene3D" id="3.90.550.10">
    <property type="entry name" value="Spore Coat Polysaccharide Biosynthesis Protein SpsA, Chain A"/>
    <property type="match status" value="1"/>
</dbReference>
<keyword evidence="2 9" id="KW-0328">Glycosyltransferase</keyword>
<evidence type="ECO:0000256" key="2">
    <source>
        <dbReference type="ARBA" id="ARBA00022676"/>
    </source>
</evidence>
<accession>A0A1M6GVK1</accession>
<feature type="transmembrane region" description="Helical" evidence="7">
    <location>
        <begin position="270"/>
        <end position="297"/>
    </location>
</feature>
<dbReference type="STRING" id="1121955.SAMN02745146_2410"/>
<sequence>MCSSPTNSLPHISVVIPVYGCVGTLTTLHQRLTTALANLTSNYQLILVNDNSPDGSWTVIESLAATDSQVLGLNLSRNFGQHAAITAGLDRAVGEWVVVMDCDLQDVPEEIPNLYAYAQSHELDIVFGRRVNRQDTATKQLTGRVFHRALAWLGGPQHDPTTGNFGIFHHRVVVALQLLREPIRAFPLQVRWLGFRQGSLNVQHAARERGQSSYSFGQLLRLAFMVILSYSDKPLRLLVKLGGVIVVGALLGTTGLLYGQVFGTSNSTLWLMKFTLLSIWLLGGLLLGAMGLVGLYVSRTFDGVKNRPLYIIREETGANTSK</sequence>
<reference evidence="9 10" key="1">
    <citation type="submission" date="2016-11" db="EMBL/GenBank/DDBJ databases">
        <authorList>
            <person name="Jaros S."/>
            <person name="Januszkiewicz K."/>
            <person name="Wedrychowicz H."/>
        </authorList>
    </citation>
    <scope>NUCLEOTIDE SEQUENCE [LARGE SCALE GENOMIC DNA]</scope>
    <source>
        <strain evidence="9 10">DSM 21074</strain>
    </source>
</reference>
<dbReference type="InterPro" id="IPR001173">
    <property type="entry name" value="Glyco_trans_2-like"/>
</dbReference>
<evidence type="ECO:0000256" key="4">
    <source>
        <dbReference type="ARBA" id="ARBA00022692"/>
    </source>
</evidence>
<name>A0A1M6GVK1_9BACT</name>
<protein>
    <submittedName>
        <fullName evidence="9">Dolichol-phosphate mannosyltransferase</fullName>
    </submittedName>
</protein>
<evidence type="ECO:0000256" key="3">
    <source>
        <dbReference type="ARBA" id="ARBA00022679"/>
    </source>
</evidence>
<comment type="subcellular location">
    <subcellularLocation>
        <location evidence="1">Membrane</location>
        <topology evidence="1">Multi-pass membrane protein</topology>
    </subcellularLocation>
</comment>
<dbReference type="OrthoDB" id="9807778at2"/>
<evidence type="ECO:0000259" key="8">
    <source>
        <dbReference type="Pfam" id="PF00535"/>
    </source>
</evidence>
<keyword evidence="6 7" id="KW-0472">Membrane</keyword>
<dbReference type="AlphaFoldDB" id="A0A1M6GVK1"/>
<evidence type="ECO:0000313" key="10">
    <source>
        <dbReference type="Proteomes" id="UP000184418"/>
    </source>
</evidence>
<feature type="transmembrane region" description="Helical" evidence="7">
    <location>
        <begin position="237"/>
        <end position="258"/>
    </location>
</feature>
<feature type="domain" description="Glycosyltransferase 2-like" evidence="8">
    <location>
        <begin position="13"/>
        <end position="140"/>
    </location>
</feature>
<keyword evidence="5 7" id="KW-1133">Transmembrane helix</keyword>
<dbReference type="GO" id="GO:0005886">
    <property type="term" value="C:plasma membrane"/>
    <property type="evidence" value="ECO:0007669"/>
    <property type="project" value="TreeGrafter"/>
</dbReference>
<proteinExistence type="predicted"/>
<dbReference type="GO" id="GO:0016757">
    <property type="term" value="F:glycosyltransferase activity"/>
    <property type="evidence" value="ECO:0007669"/>
    <property type="project" value="UniProtKB-KW"/>
</dbReference>
<gene>
    <name evidence="9" type="ORF">SAMN02745146_2410</name>
</gene>
<dbReference type="Proteomes" id="UP000184418">
    <property type="component" value="Unassembled WGS sequence"/>
</dbReference>
<dbReference type="CDD" id="cd04187">
    <property type="entry name" value="DPM1_like_bac"/>
    <property type="match status" value="1"/>
</dbReference>
<dbReference type="PANTHER" id="PTHR48090">
    <property type="entry name" value="UNDECAPRENYL-PHOSPHATE 4-DEOXY-4-FORMAMIDO-L-ARABINOSE TRANSFERASE-RELATED"/>
    <property type="match status" value="1"/>
</dbReference>
<dbReference type="SUPFAM" id="SSF53448">
    <property type="entry name" value="Nucleotide-diphospho-sugar transferases"/>
    <property type="match status" value="1"/>
</dbReference>
<evidence type="ECO:0000313" key="9">
    <source>
        <dbReference type="EMBL" id="SHJ13959.1"/>
    </source>
</evidence>
<organism evidence="9 10">
    <name type="scientific">Hymenobacter daecheongensis DSM 21074</name>
    <dbReference type="NCBI Taxonomy" id="1121955"/>
    <lineage>
        <taxon>Bacteria</taxon>
        <taxon>Pseudomonadati</taxon>
        <taxon>Bacteroidota</taxon>
        <taxon>Cytophagia</taxon>
        <taxon>Cytophagales</taxon>
        <taxon>Hymenobacteraceae</taxon>
        <taxon>Hymenobacter</taxon>
    </lineage>
</organism>
<evidence type="ECO:0000256" key="6">
    <source>
        <dbReference type="ARBA" id="ARBA00023136"/>
    </source>
</evidence>
<dbReference type="InterPro" id="IPR050256">
    <property type="entry name" value="Glycosyltransferase_2"/>
</dbReference>
<evidence type="ECO:0000256" key="5">
    <source>
        <dbReference type="ARBA" id="ARBA00022989"/>
    </source>
</evidence>
<keyword evidence="4 7" id="KW-0812">Transmembrane</keyword>
<dbReference type="RefSeq" id="WP_073109715.1">
    <property type="nucleotide sequence ID" value="NZ_FQYN01000004.1"/>
</dbReference>
<dbReference type="Pfam" id="PF00535">
    <property type="entry name" value="Glycos_transf_2"/>
    <property type="match status" value="1"/>
</dbReference>
<evidence type="ECO:0000256" key="7">
    <source>
        <dbReference type="SAM" id="Phobius"/>
    </source>
</evidence>
<keyword evidence="3 9" id="KW-0808">Transferase</keyword>
<dbReference type="EMBL" id="FQYN01000004">
    <property type="protein sequence ID" value="SHJ13959.1"/>
    <property type="molecule type" value="Genomic_DNA"/>
</dbReference>
<dbReference type="PANTHER" id="PTHR48090:SF1">
    <property type="entry name" value="PROPHAGE BACTOPRENOL GLUCOSYL TRANSFERASE HOMOLOG"/>
    <property type="match status" value="1"/>
</dbReference>
<dbReference type="InterPro" id="IPR029044">
    <property type="entry name" value="Nucleotide-diphossugar_trans"/>
</dbReference>
<evidence type="ECO:0000256" key="1">
    <source>
        <dbReference type="ARBA" id="ARBA00004141"/>
    </source>
</evidence>